<accession>A9AY00</accession>
<reference evidence="2 3" key="1">
    <citation type="journal article" date="2011" name="Stand. Genomic Sci.">
        <title>Complete genome sequence of the filamentous gliding predatory bacterium Herpetosiphon aurantiacus type strain (114-95(T)).</title>
        <authorList>
            <person name="Kiss H."/>
            <person name="Nett M."/>
            <person name="Domin N."/>
            <person name="Martin K."/>
            <person name="Maresca J.A."/>
            <person name="Copeland A."/>
            <person name="Lapidus A."/>
            <person name="Lucas S."/>
            <person name="Berry K.W."/>
            <person name="Glavina Del Rio T."/>
            <person name="Dalin E."/>
            <person name="Tice H."/>
            <person name="Pitluck S."/>
            <person name="Richardson P."/>
            <person name="Bruce D."/>
            <person name="Goodwin L."/>
            <person name="Han C."/>
            <person name="Detter J.C."/>
            <person name="Schmutz J."/>
            <person name="Brettin T."/>
            <person name="Land M."/>
            <person name="Hauser L."/>
            <person name="Kyrpides N.C."/>
            <person name="Ivanova N."/>
            <person name="Goker M."/>
            <person name="Woyke T."/>
            <person name="Klenk H.P."/>
            <person name="Bryant D.A."/>
        </authorList>
    </citation>
    <scope>NUCLEOTIDE SEQUENCE [LARGE SCALE GENOMIC DNA]</scope>
    <source>
        <strain evidence="3">ATCC 23779 / DSM 785 / 114-95</strain>
    </source>
</reference>
<proteinExistence type="predicted"/>
<dbReference type="AlphaFoldDB" id="A9AY00"/>
<feature type="transmembrane region" description="Helical" evidence="1">
    <location>
        <begin position="6"/>
        <end position="28"/>
    </location>
</feature>
<gene>
    <name evidence="2" type="ordered locus">Haur_2326</name>
</gene>
<dbReference type="HOGENOM" id="CLU_1803540_0_0_0"/>
<sequence>MHDPIFQFMLFLFGVTIFLIVAMGLPFFKATAPKTAIAELKANGTLLYKKKIKLEAKWNVSKGQALPIEIYSNGIIIYPLFIREIPIDRTEIKRTILERPFIFQRIKLIHSSKFTHSPLYFNYNPELWNVLQHYCDAPEQASN</sequence>
<evidence type="ECO:0000256" key="1">
    <source>
        <dbReference type="SAM" id="Phobius"/>
    </source>
</evidence>
<dbReference type="Proteomes" id="UP000000787">
    <property type="component" value="Chromosome"/>
</dbReference>
<keyword evidence="1" id="KW-1133">Transmembrane helix</keyword>
<dbReference type="InParanoid" id="A9AY00"/>
<keyword evidence="1" id="KW-0812">Transmembrane</keyword>
<dbReference type="KEGG" id="hau:Haur_2326"/>
<organism evidence="2 3">
    <name type="scientific">Herpetosiphon aurantiacus (strain ATCC 23779 / DSM 785 / 114-95)</name>
    <dbReference type="NCBI Taxonomy" id="316274"/>
    <lineage>
        <taxon>Bacteria</taxon>
        <taxon>Bacillati</taxon>
        <taxon>Chloroflexota</taxon>
        <taxon>Chloroflexia</taxon>
        <taxon>Herpetosiphonales</taxon>
        <taxon>Herpetosiphonaceae</taxon>
        <taxon>Herpetosiphon</taxon>
    </lineage>
</organism>
<dbReference type="EMBL" id="CP000875">
    <property type="protein sequence ID" value="ABX04966.1"/>
    <property type="molecule type" value="Genomic_DNA"/>
</dbReference>
<evidence type="ECO:0000313" key="3">
    <source>
        <dbReference type="Proteomes" id="UP000000787"/>
    </source>
</evidence>
<dbReference type="BioCyc" id="HAUR316274:GHYA-2354-MONOMER"/>
<keyword evidence="1" id="KW-0472">Membrane</keyword>
<protein>
    <submittedName>
        <fullName evidence="2">Uncharacterized protein</fullName>
    </submittedName>
</protein>
<evidence type="ECO:0000313" key="2">
    <source>
        <dbReference type="EMBL" id="ABX04966.1"/>
    </source>
</evidence>
<keyword evidence="3" id="KW-1185">Reference proteome</keyword>
<name>A9AY00_HERA2</name>